<comment type="catalytic activity">
    <reaction evidence="2">
        <text>Hydrolysis of terminal, non-reducing branched (1-&gt;3)-alpha-D-galactosidic residues, producing free D-galactose.</text>
        <dbReference type="EC" id="3.2.1.n1"/>
    </reaction>
</comment>
<feature type="chain" id="PRO_5047138173" evidence="7">
    <location>
        <begin position="22"/>
        <end position="581"/>
    </location>
</feature>
<evidence type="ECO:0000256" key="6">
    <source>
        <dbReference type="ARBA" id="ARBA00023295"/>
    </source>
</evidence>
<keyword evidence="4" id="KW-0677">Repeat</keyword>
<accession>A0ABT6Z7E0</accession>
<evidence type="ECO:0000313" key="10">
    <source>
        <dbReference type="EMBL" id="MDI9877050.1"/>
    </source>
</evidence>
<dbReference type="InterPro" id="IPR006626">
    <property type="entry name" value="PbH1"/>
</dbReference>
<evidence type="ECO:0000259" key="9">
    <source>
        <dbReference type="Pfam" id="PF23764"/>
    </source>
</evidence>
<gene>
    <name evidence="10" type="ORF">QM481_21105</name>
</gene>
<dbReference type="Proteomes" id="UP001225761">
    <property type="component" value="Unassembled WGS sequence"/>
</dbReference>
<dbReference type="Pfam" id="PF23764">
    <property type="entry name" value="Beta-barrel_GLAA-B_II"/>
    <property type="match status" value="1"/>
</dbReference>
<evidence type="ECO:0000259" key="8">
    <source>
        <dbReference type="Pfam" id="PF23763"/>
    </source>
</evidence>
<organism evidence="10 11">
    <name type="scientific">Flectobacillus rivi</name>
    <dbReference type="NCBI Taxonomy" id="2984209"/>
    <lineage>
        <taxon>Bacteria</taxon>
        <taxon>Pseudomonadati</taxon>
        <taxon>Bacteroidota</taxon>
        <taxon>Cytophagia</taxon>
        <taxon>Cytophagales</taxon>
        <taxon>Flectobacillaceae</taxon>
        <taxon>Flectobacillus</taxon>
    </lineage>
</organism>
<dbReference type="Gene3D" id="2.160.20.10">
    <property type="entry name" value="Single-stranded right-handed beta-helix, Pectin lyase-like"/>
    <property type="match status" value="2"/>
</dbReference>
<feature type="signal peptide" evidence="7">
    <location>
        <begin position="1"/>
        <end position="21"/>
    </location>
</feature>
<feature type="domain" description="GLAA-B beta-barrel" evidence="8">
    <location>
        <begin position="146"/>
        <end position="228"/>
    </location>
</feature>
<evidence type="ECO:0000256" key="2">
    <source>
        <dbReference type="ARBA" id="ARBA00001271"/>
    </source>
</evidence>
<protein>
    <submittedName>
        <fullName evidence="10">Right-handed parallel beta-helix repeat-containing protein</fullName>
    </submittedName>
</protein>
<reference evidence="10 11" key="1">
    <citation type="submission" date="2023-05" db="EMBL/GenBank/DDBJ databases">
        <title>Novel species of genus Flectobacillus isolated from stream in China.</title>
        <authorList>
            <person name="Lu H."/>
        </authorList>
    </citation>
    <scope>NUCLEOTIDE SEQUENCE [LARGE SCALE GENOMIC DNA]</scope>
    <source>
        <strain evidence="10 11">LFS242W</strain>
    </source>
</reference>
<dbReference type="SUPFAM" id="SSF51126">
    <property type="entry name" value="Pectin lyase-like"/>
    <property type="match status" value="1"/>
</dbReference>
<dbReference type="InterPro" id="IPR057275">
    <property type="entry name" value="Beta-barrel_GLAA-B_I"/>
</dbReference>
<keyword evidence="11" id="KW-1185">Reference proteome</keyword>
<dbReference type="InterPro" id="IPR011050">
    <property type="entry name" value="Pectin_lyase_fold/virulence"/>
</dbReference>
<dbReference type="RefSeq" id="WP_283383211.1">
    <property type="nucleotide sequence ID" value="NZ_JASHIE010000017.1"/>
</dbReference>
<dbReference type="InterPro" id="IPR056441">
    <property type="entry name" value="Beta-barrel_GLAA-B_II"/>
</dbReference>
<proteinExistence type="predicted"/>
<keyword evidence="5" id="KW-0378">Hydrolase</keyword>
<evidence type="ECO:0000313" key="11">
    <source>
        <dbReference type="Proteomes" id="UP001225761"/>
    </source>
</evidence>
<name>A0ABT6Z7E0_9BACT</name>
<evidence type="ECO:0000256" key="3">
    <source>
        <dbReference type="ARBA" id="ARBA00022729"/>
    </source>
</evidence>
<comment type="catalytic activity">
    <reaction evidence="1">
        <text>Hydrolysis of terminal, non-reducing alpha-D-galactose residues in alpha-D-galactosides, including galactose oligosaccharides, galactomannans and galactolipids.</text>
        <dbReference type="EC" id="3.2.1.22"/>
    </reaction>
</comment>
<evidence type="ECO:0000256" key="5">
    <source>
        <dbReference type="ARBA" id="ARBA00022801"/>
    </source>
</evidence>
<evidence type="ECO:0000256" key="4">
    <source>
        <dbReference type="ARBA" id="ARBA00022737"/>
    </source>
</evidence>
<dbReference type="Pfam" id="PF23763">
    <property type="entry name" value="Beta-barrel_GLAA-B_I"/>
    <property type="match status" value="1"/>
</dbReference>
<feature type="domain" description="GLAA-B beta-barrel" evidence="9">
    <location>
        <begin position="346"/>
        <end position="410"/>
    </location>
</feature>
<dbReference type="SMART" id="SM00710">
    <property type="entry name" value="PbH1"/>
    <property type="match status" value="5"/>
</dbReference>
<sequence length="581" mass="65972">MKTFLCKSILLLYCCCCQTFAQKVIYASEYGVKPNTQQDMALPIRKALDACQKMHAQKLILPQGRIDIWSNDAEKRTLYLSNSTENDTLSKIKSIAFLLENYQNFSIEGQNTLIVLHGKMVSFALLNSRNIQIKNLRFDYERPTMSELTLLKVTPTEVDVEVHPDSKYKIDQGRITFLGEGWEAKSLHTILFRPQSNEMHYSSMKPLQQAKVIAIAPNQLHFEGDFSKVNFQQNDILTFRDPYRDNCGAFIHLSKNILLENISMHYMHGLGILSQFSENLTLRHIFVKPQANSHRIIAAFADCFHFSGCKGLVKIENCETSGAHDDPINVHGTHLQITKILAPQKLVIRFMHHQTYGFKAFFEKDSIAFINPATLLPIGFGKIKSAKLINPREMEVELFQNVPSTVQIGQSLENLTWTPSVIIQNCRFERTNTRGILMTTPRKVVIQNNVFKGTGMYPILIADDAASWYESGAVKDVLIQNNVFENCGYNTQSGAIAILPENHETNPIQKVHRNIRIINNTFKISQPGVLQAKSVDKLIFSNNTIIPFSPIKEFSILLTSCKNISIENNKSTVKEKIENKE</sequence>
<dbReference type="EMBL" id="JASHIE010000017">
    <property type="protein sequence ID" value="MDI9877050.1"/>
    <property type="molecule type" value="Genomic_DNA"/>
</dbReference>
<keyword evidence="3 7" id="KW-0732">Signal</keyword>
<comment type="caution">
    <text evidence="10">The sequence shown here is derived from an EMBL/GenBank/DDBJ whole genome shotgun (WGS) entry which is preliminary data.</text>
</comment>
<dbReference type="InterPro" id="IPR012334">
    <property type="entry name" value="Pectin_lyas_fold"/>
</dbReference>
<evidence type="ECO:0000256" key="7">
    <source>
        <dbReference type="SAM" id="SignalP"/>
    </source>
</evidence>
<evidence type="ECO:0000256" key="1">
    <source>
        <dbReference type="ARBA" id="ARBA00001255"/>
    </source>
</evidence>
<keyword evidence="6" id="KW-0326">Glycosidase</keyword>